<dbReference type="InterPro" id="IPR005174">
    <property type="entry name" value="KIB1-4_b-propeller"/>
</dbReference>
<accession>A0A1E5VX93</accession>
<keyword evidence="4" id="KW-1185">Reference proteome</keyword>
<evidence type="ECO:0000313" key="3">
    <source>
        <dbReference type="EMBL" id="OEL29723.1"/>
    </source>
</evidence>
<gene>
    <name evidence="3" type="ORF">BAE44_0009260</name>
</gene>
<comment type="caution">
    <text evidence="3">The sequence shown here is derived from an EMBL/GenBank/DDBJ whole genome shotgun (WGS) entry which is preliminary data.</text>
</comment>
<sequence length="644" mass="71091">MDWSASTKKPRTKDPGTKETTAVDWSELPAWLVGLVATCGRLSLGDVCRMRATCRAWKAALPLPEMGGPWLVLSPAAAGVSDRRISFWAISPDSGVLVEIPAWSPPTFTSCWGSCDGALALRTHGDGSLPLRTHGHALFLYHPLRRCRWNLHQLPSGKTPQRLFVSVVDHWGTMNCAAFSPESRLYIADGDIGEDAEGVGGEGWMEQPKFSGGVRSIEFGNQFNIHVANNENKIEIDVFQNDVATAGVDLEGMEPWPDNGHHLFLLQEEVFMCVIGQCKDNHQTVVRLFAVVQGQAMKSRFRDWSSLPAALVEDISDRLSADADMIHIHQVCSHWRTSTAPLAALRPWVVAGHPYDGPVPWGVVRPVGRYSLWLPRGRDPVYTRRAPHALSHCFGTPRGWLAVTDDVPRSPTTRFILWEPISGSEIPIPYLRDVVQVFLSADPLDSPPAGWMALASHTSRGTPVVRRVSYWRPGDGAWTDLTGHTMRAVISAAFHRGRFYFTTVDGAFFGYDLNLGTASPPKRVVFFNIRGMFSSSACDCCQFHPVRAVHVATCGDDLLLVAIGGRRGRHTRDAVRVYRPAVREEDGSNRTVVEPGQTVCDLGEHSLFLGRGDSLALSANEFPGIKRNRVYYVEHGLKSTCESL</sequence>
<dbReference type="PANTHER" id="PTHR36901">
    <property type="entry name" value="F-BOX DOMAIN CONTAINING PROTEIN, EXPRESSED-RELATED"/>
    <property type="match status" value="1"/>
</dbReference>
<feature type="domain" description="KIB1-4 beta-propeller" evidence="2">
    <location>
        <begin position="380"/>
        <end position="634"/>
    </location>
</feature>
<proteinExistence type="predicted"/>
<dbReference type="AlphaFoldDB" id="A0A1E5VX93"/>
<reference evidence="3 4" key="1">
    <citation type="submission" date="2016-09" db="EMBL/GenBank/DDBJ databases">
        <title>The draft genome of Dichanthelium oligosanthes: A C3 panicoid grass species.</title>
        <authorList>
            <person name="Studer A.J."/>
            <person name="Schnable J.C."/>
            <person name="Brutnell T.P."/>
        </authorList>
    </citation>
    <scope>NUCLEOTIDE SEQUENCE [LARGE SCALE GENOMIC DNA]</scope>
    <source>
        <strain evidence="4">cv. Kellogg 1175</strain>
        <tissue evidence="3">Leaf</tissue>
    </source>
</reference>
<dbReference type="SUPFAM" id="SSF63829">
    <property type="entry name" value="Calcium-dependent phosphotriesterase"/>
    <property type="match status" value="1"/>
</dbReference>
<protein>
    <recommendedName>
        <fullName evidence="2">KIB1-4 beta-propeller domain-containing protein</fullName>
    </recommendedName>
</protein>
<dbReference type="PANTHER" id="PTHR36901:SF6">
    <property type="entry name" value="OS05G0150100 PROTEIN"/>
    <property type="match status" value="1"/>
</dbReference>
<feature type="region of interest" description="Disordered" evidence="1">
    <location>
        <begin position="1"/>
        <end position="20"/>
    </location>
</feature>
<dbReference type="EMBL" id="LWDX02027022">
    <property type="protein sequence ID" value="OEL29723.1"/>
    <property type="molecule type" value="Genomic_DNA"/>
</dbReference>
<evidence type="ECO:0000259" key="2">
    <source>
        <dbReference type="Pfam" id="PF03478"/>
    </source>
</evidence>
<dbReference type="Proteomes" id="UP000095767">
    <property type="component" value="Unassembled WGS sequence"/>
</dbReference>
<evidence type="ECO:0000313" key="4">
    <source>
        <dbReference type="Proteomes" id="UP000095767"/>
    </source>
</evidence>
<dbReference type="Pfam" id="PF03478">
    <property type="entry name" value="Beta-prop_KIB1-4"/>
    <property type="match status" value="1"/>
</dbReference>
<dbReference type="OrthoDB" id="642536at2759"/>
<organism evidence="3 4">
    <name type="scientific">Dichanthelium oligosanthes</name>
    <dbReference type="NCBI Taxonomy" id="888268"/>
    <lineage>
        <taxon>Eukaryota</taxon>
        <taxon>Viridiplantae</taxon>
        <taxon>Streptophyta</taxon>
        <taxon>Embryophyta</taxon>
        <taxon>Tracheophyta</taxon>
        <taxon>Spermatophyta</taxon>
        <taxon>Magnoliopsida</taxon>
        <taxon>Liliopsida</taxon>
        <taxon>Poales</taxon>
        <taxon>Poaceae</taxon>
        <taxon>PACMAD clade</taxon>
        <taxon>Panicoideae</taxon>
        <taxon>Panicodae</taxon>
        <taxon>Paniceae</taxon>
        <taxon>Dichantheliinae</taxon>
        <taxon>Dichanthelium</taxon>
    </lineage>
</organism>
<dbReference type="Gene3D" id="1.20.1280.50">
    <property type="match status" value="1"/>
</dbReference>
<evidence type="ECO:0000256" key="1">
    <source>
        <dbReference type="SAM" id="MobiDB-lite"/>
    </source>
</evidence>
<name>A0A1E5VX93_9POAL</name>